<dbReference type="Proteomes" id="UP000231879">
    <property type="component" value="Unassembled WGS sequence"/>
</dbReference>
<accession>A0ABX4NFA2</accession>
<organism evidence="1 2">
    <name type="scientific">Leptospira barantonii</name>
    <dbReference type="NCBI Taxonomy" id="2023184"/>
    <lineage>
        <taxon>Bacteria</taxon>
        <taxon>Pseudomonadati</taxon>
        <taxon>Spirochaetota</taxon>
        <taxon>Spirochaetia</taxon>
        <taxon>Leptospirales</taxon>
        <taxon>Leptospiraceae</taxon>
        <taxon>Leptospira</taxon>
    </lineage>
</organism>
<dbReference type="RefSeq" id="WP_165783348.1">
    <property type="nucleotide sequence ID" value="NZ_NPDS01000011.1"/>
</dbReference>
<keyword evidence="2" id="KW-1185">Reference proteome</keyword>
<evidence type="ECO:0000313" key="2">
    <source>
        <dbReference type="Proteomes" id="UP000231879"/>
    </source>
</evidence>
<name>A0ABX4NFA2_9LEPT</name>
<dbReference type="EMBL" id="NPDS01000011">
    <property type="protein sequence ID" value="PJZ55485.1"/>
    <property type="molecule type" value="Genomic_DNA"/>
</dbReference>
<reference evidence="1 2" key="1">
    <citation type="submission" date="2017-07" db="EMBL/GenBank/DDBJ databases">
        <title>Leptospira spp. isolated from tropical soils.</title>
        <authorList>
            <person name="Thibeaux R."/>
            <person name="Iraola G."/>
            <person name="Ferres I."/>
            <person name="Bierque E."/>
            <person name="Girault D."/>
            <person name="Soupe-Gilbert M.-E."/>
            <person name="Picardeau M."/>
            <person name="Goarant C."/>
        </authorList>
    </citation>
    <scope>NUCLEOTIDE SEQUENCE [LARGE SCALE GENOMIC DNA]</scope>
    <source>
        <strain evidence="1 2">FH4-C-A1</strain>
    </source>
</reference>
<protein>
    <submittedName>
        <fullName evidence="1">Uncharacterized protein</fullName>
    </submittedName>
</protein>
<evidence type="ECO:0000313" key="1">
    <source>
        <dbReference type="EMBL" id="PJZ55485.1"/>
    </source>
</evidence>
<proteinExistence type="predicted"/>
<comment type="caution">
    <text evidence="1">The sequence shown here is derived from an EMBL/GenBank/DDBJ whole genome shotgun (WGS) entry which is preliminary data.</text>
</comment>
<gene>
    <name evidence="1" type="ORF">CH367_19995</name>
</gene>
<sequence>MKDTQFHSEVEEEILDRLEDFSNGEILIQEILKSFENFDRALGNTVQELFPLDDNKK</sequence>